<name>A0A4R6P266_NOCIG</name>
<gene>
    <name evidence="5" type="ORF">DFR75_1073</name>
</gene>
<evidence type="ECO:0000259" key="4">
    <source>
        <dbReference type="Pfam" id="PF23359"/>
    </source>
</evidence>
<feature type="compositionally biased region" description="Basic residues" evidence="2">
    <location>
        <begin position="57"/>
        <end position="70"/>
    </location>
</feature>
<dbReference type="InterPro" id="IPR024412">
    <property type="entry name" value="Lsr2_dim_dom"/>
</dbReference>
<evidence type="ECO:0000256" key="1">
    <source>
        <dbReference type="ARBA" id="ARBA00023125"/>
    </source>
</evidence>
<dbReference type="EMBL" id="SNXK01000007">
    <property type="protein sequence ID" value="TDP31778.1"/>
    <property type="molecule type" value="Genomic_DNA"/>
</dbReference>
<evidence type="ECO:0000259" key="3">
    <source>
        <dbReference type="Pfam" id="PF11774"/>
    </source>
</evidence>
<evidence type="ECO:0000313" key="6">
    <source>
        <dbReference type="Proteomes" id="UP000295087"/>
    </source>
</evidence>
<dbReference type="Proteomes" id="UP000295087">
    <property type="component" value="Unassembled WGS sequence"/>
</dbReference>
<feature type="domain" description="Lsr2 dimerization" evidence="3">
    <location>
        <begin position="1"/>
        <end position="58"/>
    </location>
</feature>
<protein>
    <submittedName>
        <fullName evidence="5">Lsr2 protein</fullName>
    </submittedName>
</protein>
<dbReference type="GO" id="GO:0003677">
    <property type="term" value="F:DNA binding"/>
    <property type="evidence" value="ECO:0007669"/>
    <property type="project" value="UniProtKB-KW"/>
</dbReference>
<dbReference type="Gene3D" id="3.30.60.230">
    <property type="entry name" value="Lsr2, dimerization domain"/>
    <property type="match status" value="1"/>
</dbReference>
<dbReference type="AlphaFoldDB" id="A0A4R6P266"/>
<evidence type="ECO:0000313" key="5">
    <source>
        <dbReference type="EMBL" id="TDP31778.1"/>
    </source>
</evidence>
<accession>A0A4R6P266</accession>
<feature type="region of interest" description="Disordered" evidence="2">
    <location>
        <begin position="57"/>
        <end position="80"/>
    </location>
</feature>
<feature type="domain" description="Lsr2 DNA-binding" evidence="4">
    <location>
        <begin position="80"/>
        <end position="115"/>
    </location>
</feature>
<keyword evidence="1" id="KW-0238">DNA-binding</keyword>
<dbReference type="InterPro" id="IPR042261">
    <property type="entry name" value="Lsr2-like_dimerization"/>
</dbReference>
<sequence length="117" mass="13087">MARKVVVTLIDDYDGTSTAEETVTFGIDGHTYEIDLSETNATKLRNTFTQWTPYARRTSRTKTSNTRRHATTTPATRTGRRTDLATIRAWAIENGRTVSTRGRIATEIITAYEEASA</sequence>
<keyword evidence="6" id="KW-1185">Reference proteome</keyword>
<dbReference type="GO" id="GO:0016746">
    <property type="term" value="F:acyltransferase activity"/>
    <property type="evidence" value="ECO:0007669"/>
    <property type="project" value="InterPro"/>
</dbReference>
<proteinExistence type="predicted"/>
<dbReference type="RefSeq" id="WP_067487987.1">
    <property type="nucleotide sequence ID" value="NZ_SNXK01000007.1"/>
</dbReference>
<comment type="caution">
    <text evidence="5">The sequence shown here is derived from an EMBL/GenBank/DDBJ whole genome shotgun (WGS) entry which is preliminary data.</text>
</comment>
<reference evidence="5 6" key="1">
    <citation type="submission" date="2019-03" db="EMBL/GenBank/DDBJ databases">
        <title>Genomic Encyclopedia of Type Strains, Phase IV (KMG-IV): sequencing the most valuable type-strain genomes for metagenomic binning, comparative biology and taxonomic classification.</title>
        <authorList>
            <person name="Goeker M."/>
        </authorList>
    </citation>
    <scope>NUCLEOTIDE SEQUENCE [LARGE SCALE GENOMIC DNA]</scope>
    <source>
        <strain evidence="5 6">DSM 44496</strain>
    </source>
</reference>
<dbReference type="Pfam" id="PF11774">
    <property type="entry name" value="Lsr2"/>
    <property type="match status" value="1"/>
</dbReference>
<dbReference type="InterPro" id="IPR055370">
    <property type="entry name" value="Lsr2_DNA-bd"/>
</dbReference>
<evidence type="ECO:0000256" key="2">
    <source>
        <dbReference type="SAM" id="MobiDB-lite"/>
    </source>
</evidence>
<dbReference type="Pfam" id="PF23359">
    <property type="entry name" value="Lsr2_DNA-bd"/>
    <property type="match status" value="1"/>
</dbReference>
<dbReference type="InterPro" id="IPR036625">
    <property type="entry name" value="E3-bd_dom_sf"/>
</dbReference>
<organism evidence="5 6">
    <name type="scientific">Nocardia ignorata</name>
    <dbReference type="NCBI Taxonomy" id="145285"/>
    <lineage>
        <taxon>Bacteria</taxon>
        <taxon>Bacillati</taxon>
        <taxon>Actinomycetota</taxon>
        <taxon>Actinomycetes</taxon>
        <taxon>Mycobacteriales</taxon>
        <taxon>Nocardiaceae</taxon>
        <taxon>Nocardia</taxon>
    </lineage>
</organism>
<dbReference type="Gene3D" id="4.10.320.10">
    <property type="entry name" value="E3-binding domain"/>
    <property type="match status" value="1"/>
</dbReference>